<evidence type="ECO:0000256" key="1">
    <source>
        <dbReference type="SAM" id="MobiDB-lite"/>
    </source>
</evidence>
<keyword evidence="3" id="KW-1185">Reference proteome</keyword>
<reference evidence="2 3" key="1">
    <citation type="journal article" date="2014" name="Nat. Genet.">
        <title>Genome sequence of the hot pepper provides insights into the evolution of pungency in Capsicum species.</title>
        <authorList>
            <person name="Kim S."/>
            <person name="Park M."/>
            <person name="Yeom S.I."/>
            <person name="Kim Y.M."/>
            <person name="Lee J.M."/>
            <person name="Lee H.A."/>
            <person name="Seo E."/>
            <person name="Choi J."/>
            <person name="Cheong K."/>
            <person name="Kim K.T."/>
            <person name="Jung K."/>
            <person name="Lee G.W."/>
            <person name="Oh S.K."/>
            <person name="Bae C."/>
            <person name="Kim S.B."/>
            <person name="Lee H.Y."/>
            <person name="Kim S.Y."/>
            <person name="Kim M.S."/>
            <person name="Kang B.C."/>
            <person name="Jo Y.D."/>
            <person name="Yang H.B."/>
            <person name="Jeong H.J."/>
            <person name="Kang W.H."/>
            <person name="Kwon J.K."/>
            <person name="Shin C."/>
            <person name="Lim J.Y."/>
            <person name="Park J.H."/>
            <person name="Huh J.H."/>
            <person name="Kim J.S."/>
            <person name="Kim B.D."/>
            <person name="Cohen O."/>
            <person name="Paran I."/>
            <person name="Suh M.C."/>
            <person name="Lee S.B."/>
            <person name="Kim Y.K."/>
            <person name="Shin Y."/>
            <person name="Noh S.J."/>
            <person name="Park J."/>
            <person name="Seo Y.S."/>
            <person name="Kwon S.Y."/>
            <person name="Kim H.A."/>
            <person name="Park J.M."/>
            <person name="Kim H.J."/>
            <person name="Choi S.B."/>
            <person name="Bosland P.W."/>
            <person name="Reeves G."/>
            <person name="Jo S.H."/>
            <person name="Lee B.W."/>
            <person name="Cho H.T."/>
            <person name="Choi H.S."/>
            <person name="Lee M.S."/>
            <person name="Yu Y."/>
            <person name="Do Choi Y."/>
            <person name="Park B.S."/>
            <person name="van Deynze A."/>
            <person name="Ashrafi H."/>
            <person name="Hill T."/>
            <person name="Kim W.T."/>
            <person name="Pai H.S."/>
            <person name="Ahn H.K."/>
            <person name="Yeam I."/>
            <person name="Giovannoni J.J."/>
            <person name="Rose J.K."/>
            <person name="Sorensen I."/>
            <person name="Lee S.J."/>
            <person name="Kim R.W."/>
            <person name="Choi I.Y."/>
            <person name="Choi B.S."/>
            <person name="Lim J.S."/>
            <person name="Lee Y.H."/>
            <person name="Choi D."/>
        </authorList>
    </citation>
    <scope>NUCLEOTIDE SEQUENCE [LARGE SCALE GENOMIC DNA]</scope>
    <source>
        <strain evidence="3">cv. CM334</strain>
    </source>
</reference>
<dbReference type="AlphaFoldDB" id="A0A2G2ZSH4"/>
<protein>
    <submittedName>
        <fullName evidence="2">Uncharacterized protein</fullName>
    </submittedName>
</protein>
<gene>
    <name evidence="2" type="ORF">T459_13375</name>
</gene>
<organism evidence="2 3">
    <name type="scientific">Capsicum annuum</name>
    <name type="common">Capsicum pepper</name>
    <dbReference type="NCBI Taxonomy" id="4072"/>
    <lineage>
        <taxon>Eukaryota</taxon>
        <taxon>Viridiplantae</taxon>
        <taxon>Streptophyta</taxon>
        <taxon>Embryophyta</taxon>
        <taxon>Tracheophyta</taxon>
        <taxon>Spermatophyta</taxon>
        <taxon>Magnoliopsida</taxon>
        <taxon>eudicotyledons</taxon>
        <taxon>Gunneridae</taxon>
        <taxon>Pentapetalae</taxon>
        <taxon>asterids</taxon>
        <taxon>lamiids</taxon>
        <taxon>Solanales</taxon>
        <taxon>Solanaceae</taxon>
        <taxon>Solanoideae</taxon>
        <taxon>Capsiceae</taxon>
        <taxon>Capsicum</taxon>
    </lineage>
</organism>
<name>A0A2G2ZSH4_CAPAN</name>
<evidence type="ECO:0000313" key="3">
    <source>
        <dbReference type="Proteomes" id="UP000222542"/>
    </source>
</evidence>
<dbReference type="EMBL" id="AYRZ02000004">
    <property type="protein sequence ID" value="PHT84932.1"/>
    <property type="molecule type" value="Genomic_DNA"/>
</dbReference>
<comment type="caution">
    <text evidence="2">The sequence shown here is derived from an EMBL/GenBank/DDBJ whole genome shotgun (WGS) entry which is preliminary data.</text>
</comment>
<reference evidence="2 3" key="2">
    <citation type="journal article" date="2017" name="Genome Biol.">
        <title>New reference genome sequences of hot pepper reveal the massive evolution of plant disease-resistance genes by retroduplication.</title>
        <authorList>
            <person name="Kim S."/>
            <person name="Park J."/>
            <person name="Yeom S.I."/>
            <person name="Kim Y.M."/>
            <person name="Seo E."/>
            <person name="Kim K.T."/>
            <person name="Kim M.S."/>
            <person name="Lee J.M."/>
            <person name="Cheong K."/>
            <person name="Shin H.S."/>
            <person name="Kim S.B."/>
            <person name="Han K."/>
            <person name="Lee J."/>
            <person name="Park M."/>
            <person name="Lee H.A."/>
            <person name="Lee H.Y."/>
            <person name="Lee Y."/>
            <person name="Oh S."/>
            <person name="Lee J.H."/>
            <person name="Choi E."/>
            <person name="Choi E."/>
            <person name="Lee S.E."/>
            <person name="Jeon J."/>
            <person name="Kim H."/>
            <person name="Choi G."/>
            <person name="Song H."/>
            <person name="Lee J."/>
            <person name="Lee S.C."/>
            <person name="Kwon J.K."/>
            <person name="Lee H.Y."/>
            <person name="Koo N."/>
            <person name="Hong Y."/>
            <person name="Kim R.W."/>
            <person name="Kang W.H."/>
            <person name="Huh J.H."/>
            <person name="Kang B.C."/>
            <person name="Yang T.J."/>
            <person name="Lee Y.H."/>
            <person name="Bennetzen J.L."/>
            <person name="Choi D."/>
        </authorList>
    </citation>
    <scope>NUCLEOTIDE SEQUENCE [LARGE SCALE GENOMIC DNA]</scope>
    <source>
        <strain evidence="3">cv. CM334</strain>
    </source>
</reference>
<proteinExistence type="predicted"/>
<sequence length="281" mass="31098">MESKDLNFKATELRLGLPSSESPPNGVLENFPSGAKRGFLDTWGFGSEVCHAPLFDPYHSQEPSSLELKFDYCCGPDFLAPETYCSPFWPHHPSSSPFLLVFFLLLASSSLLLNSTSQKSHDLGVCNNRNHVRGWNVIQQLEEDMKGWNIIRQLKNDVRELNKTKLWIYSSSGGFGGTAGAIIYSYTDWLGKRRDSNRRFNHVSVKTRLMLKYCEKIHHEIDANSSKSITGSTVAIPEIMTKTNPEKPSSVAGPEIVSKANPEKPSTAASPESSSGPSTSV</sequence>
<accession>A0A2G2ZSH4</accession>
<evidence type="ECO:0000313" key="2">
    <source>
        <dbReference type="EMBL" id="PHT84932.1"/>
    </source>
</evidence>
<feature type="region of interest" description="Disordered" evidence="1">
    <location>
        <begin position="239"/>
        <end position="281"/>
    </location>
</feature>
<dbReference type="Proteomes" id="UP000222542">
    <property type="component" value="Unassembled WGS sequence"/>
</dbReference>
<feature type="compositionally biased region" description="Low complexity" evidence="1">
    <location>
        <begin position="263"/>
        <end position="281"/>
    </location>
</feature>
<dbReference type="Gramene" id="PHT84932">
    <property type="protein sequence ID" value="PHT84932"/>
    <property type="gene ID" value="T459_13375"/>
</dbReference>